<dbReference type="InterPro" id="IPR008963">
    <property type="entry name" value="Purple_acid_Pase-like_N"/>
</dbReference>
<evidence type="ECO:0000313" key="2">
    <source>
        <dbReference type="EMBL" id="GAI16508.1"/>
    </source>
</evidence>
<dbReference type="AlphaFoldDB" id="X1LBR3"/>
<dbReference type="Gene3D" id="2.60.40.380">
    <property type="entry name" value="Purple acid phosphatase-like, N-terminal"/>
    <property type="match status" value="1"/>
</dbReference>
<dbReference type="InterPro" id="IPR003961">
    <property type="entry name" value="FN3_dom"/>
</dbReference>
<accession>X1LBR3</accession>
<protein>
    <recommendedName>
        <fullName evidence="1">Purple acid phosphatase N-terminal domain-containing protein</fullName>
    </recommendedName>
</protein>
<name>X1LBR3_9ZZZZ</name>
<dbReference type="GO" id="GO:0003993">
    <property type="term" value="F:acid phosphatase activity"/>
    <property type="evidence" value="ECO:0007669"/>
    <property type="project" value="InterPro"/>
</dbReference>
<evidence type="ECO:0000259" key="1">
    <source>
        <dbReference type="Pfam" id="PF16656"/>
    </source>
</evidence>
<gene>
    <name evidence="2" type="ORF">S06H3_16406</name>
</gene>
<feature type="non-terminal residue" evidence="2">
    <location>
        <position position="322"/>
    </location>
</feature>
<dbReference type="GO" id="GO:0046872">
    <property type="term" value="F:metal ion binding"/>
    <property type="evidence" value="ECO:0007669"/>
    <property type="project" value="InterPro"/>
</dbReference>
<comment type="caution">
    <text evidence="2">The sequence shown here is derived from an EMBL/GenBank/DDBJ whole genome shotgun (WGS) entry which is preliminary data.</text>
</comment>
<dbReference type="Pfam" id="PF16656">
    <property type="entry name" value="Pur_ac_phosph_N"/>
    <property type="match status" value="1"/>
</dbReference>
<sequence length="322" mass="35680">MSKALKTILIISIIVFGGSFLFVNSAQAGEIRFRDKNIFVHFNGLPFDLSNFAPGMSDKKNIRIENKENFDIDVFLKTSRNEPFPEEGKADLADVLTLTVGEQSKHISELFNESMELLSVNSGEFQDYQLNISFDEDAGNEYQGKTINFYFIITAGKGNGDIPPVVIPGGGGVRVLLTIQEGSVRIPEIGETSVTITWLTSYSSTSQVIYAAAGETYSFDLTKTNYGYPHAVPVPEDSTKVTFHSVTITGLTPGTTYYYRCVSYGSLVISDEYSFTTKGVAGVVEEKEEEKMEEIEKPLEVLRKTSISKFSLFSILIFFLSL</sequence>
<dbReference type="InterPro" id="IPR015914">
    <property type="entry name" value="PAPs_N"/>
</dbReference>
<organism evidence="2">
    <name type="scientific">marine sediment metagenome</name>
    <dbReference type="NCBI Taxonomy" id="412755"/>
    <lineage>
        <taxon>unclassified sequences</taxon>
        <taxon>metagenomes</taxon>
        <taxon>ecological metagenomes</taxon>
    </lineage>
</organism>
<reference evidence="2" key="1">
    <citation type="journal article" date="2014" name="Front. Microbiol.">
        <title>High frequency of phylogenetically diverse reductive dehalogenase-homologous genes in deep subseafloor sedimentary metagenomes.</title>
        <authorList>
            <person name="Kawai M."/>
            <person name="Futagami T."/>
            <person name="Toyoda A."/>
            <person name="Takaki Y."/>
            <person name="Nishi S."/>
            <person name="Hori S."/>
            <person name="Arai W."/>
            <person name="Tsubouchi T."/>
            <person name="Morono Y."/>
            <person name="Uchiyama I."/>
            <person name="Ito T."/>
            <person name="Fujiyama A."/>
            <person name="Inagaki F."/>
            <person name="Takami H."/>
        </authorList>
    </citation>
    <scope>NUCLEOTIDE SEQUENCE</scope>
    <source>
        <strain evidence="2">Expedition CK06-06</strain>
    </source>
</reference>
<feature type="domain" description="Purple acid phosphatase N-terminal" evidence="1">
    <location>
        <begin position="191"/>
        <end position="277"/>
    </location>
</feature>
<dbReference type="CDD" id="cd00063">
    <property type="entry name" value="FN3"/>
    <property type="match status" value="1"/>
</dbReference>
<proteinExistence type="predicted"/>
<dbReference type="SUPFAM" id="SSF49363">
    <property type="entry name" value="Purple acid phosphatase, N-terminal domain"/>
    <property type="match status" value="1"/>
</dbReference>
<dbReference type="EMBL" id="BARV01008116">
    <property type="protein sequence ID" value="GAI16508.1"/>
    <property type="molecule type" value="Genomic_DNA"/>
</dbReference>